<feature type="transmembrane region" description="Helical" evidence="1">
    <location>
        <begin position="12"/>
        <end position="32"/>
    </location>
</feature>
<dbReference type="EMBL" id="CP078073">
    <property type="protein sequence ID" value="QXL88453.1"/>
    <property type="molecule type" value="Genomic_DNA"/>
</dbReference>
<dbReference type="EMBL" id="JAIMBW010000001">
    <property type="protein sequence ID" value="MBY4891672.1"/>
    <property type="molecule type" value="Genomic_DNA"/>
</dbReference>
<accession>A0A975TW11</accession>
<keyword evidence="3" id="KW-1185">Reference proteome</keyword>
<keyword evidence="1" id="KW-0472">Membrane</keyword>
<organism evidence="2">
    <name type="scientific">Gymnodinialimonas phycosphaerae</name>
    <dbReference type="NCBI Taxonomy" id="2841589"/>
    <lineage>
        <taxon>Bacteria</taxon>
        <taxon>Pseudomonadati</taxon>
        <taxon>Pseudomonadota</taxon>
        <taxon>Alphaproteobacteria</taxon>
        <taxon>Rhodobacterales</taxon>
        <taxon>Paracoccaceae</taxon>
        <taxon>Gymnodinialimonas</taxon>
    </lineage>
</organism>
<proteinExistence type="predicted"/>
<gene>
    <name evidence="2" type="ORF">KUL25_02710</name>
</gene>
<dbReference type="AlphaFoldDB" id="A0A975TW11"/>
<evidence type="ECO:0000256" key="1">
    <source>
        <dbReference type="SAM" id="Phobius"/>
    </source>
</evidence>
<keyword evidence="1" id="KW-1133">Transmembrane helix</keyword>
<protein>
    <submittedName>
        <fullName evidence="2">Uncharacterized protein</fullName>
    </submittedName>
</protein>
<evidence type="ECO:0000313" key="3">
    <source>
        <dbReference type="Proteomes" id="UP000693972"/>
    </source>
</evidence>
<feature type="transmembrane region" description="Helical" evidence="1">
    <location>
        <begin position="38"/>
        <end position="55"/>
    </location>
</feature>
<sequence>MTDTFEYATRPGSTGLSILSFAGLSALTVFLWQISPGYVLLLMVPALLMCLWQITRVPTYGIRMTGSTWNIMGGQDDLAIPTAQIAYLRVVERGANRRIGLMLEDGTEVVLPLECLPDPYDLIREATNRGIPVRQQA</sequence>
<dbReference type="RefSeq" id="WP_257891523.1">
    <property type="nucleotide sequence ID" value="NZ_JAIMBW010000001.1"/>
</dbReference>
<reference evidence="2 3" key="1">
    <citation type="submission" date="2021-07" db="EMBL/GenBank/DDBJ databases">
        <title>Karlodiniumbacter phycospheric gen. nov., sp. nov., a phycosphere bacterium isolated from karlodinium veneficum.</title>
        <authorList>
            <person name="Peng Y."/>
            <person name="Jiang L."/>
            <person name="Lee J."/>
        </authorList>
    </citation>
    <scope>NUCLEOTIDE SEQUENCE</scope>
    <source>
        <strain evidence="2 3">N5</strain>
    </source>
</reference>
<keyword evidence="1" id="KW-0812">Transmembrane</keyword>
<dbReference type="Proteomes" id="UP000693972">
    <property type="component" value="Unassembled WGS sequence"/>
</dbReference>
<name>A0A975TW11_9RHOB</name>
<evidence type="ECO:0000313" key="2">
    <source>
        <dbReference type="EMBL" id="QXL88453.1"/>
    </source>
</evidence>